<dbReference type="Gene3D" id="3.10.310.70">
    <property type="match status" value="1"/>
</dbReference>
<sequence length="312" mass="35377">MQVFHGTILTCDRENNVYRYLVEEKGRILYVGDELPEEYSSKAYRVELGEKALIPCFGDGHLHFSNWALVSVAYFDMRAARNFMEIGEIINNFAVGDKKSKILISFGISAHSLEEKRLITRKELDTLYSERPLLIVCYDGHSLIGNSKFIDLCPNNIRELRGFNADTGQLFHEAYFKGLDYATSTVSPLFMVKSIIKSFDLLAEKGIGLIHPVEGIGFPNDLDVTLVSMIARARAKKNGFQIRIFFQTMDIEKVRKRRFPRIGGCFATALDGCFGARDAALVEFLAHDARFFGIHLHGHRLGFTGRVFHDHL</sequence>
<dbReference type="Gene3D" id="3.20.20.140">
    <property type="entry name" value="Metal-dependent hydrolases"/>
    <property type="match status" value="1"/>
</dbReference>
<accession>A0A0F8XZ06</accession>
<organism evidence="1">
    <name type="scientific">marine sediment metagenome</name>
    <dbReference type="NCBI Taxonomy" id="412755"/>
    <lineage>
        <taxon>unclassified sequences</taxon>
        <taxon>metagenomes</taxon>
        <taxon>ecological metagenomes</taxon>
    </lineage>
</organism>
<name>A0A0F8XZ06_9ZZZZ</name>
<reference evidence="1" key="1">
    <citation type="journal article" date="2015" name="Nature">
        <title>Complex archaea that bridge the gap between prokaryotes and eukaryotes.</title>
        <authorList>
            <person name="Spang A."/>
            <person name="Saw J.H."/>
            <person name="Jorgensen S.L."/>
            <person name="Zaremba-Niedzwiedzka K."/>
            <person name="Martijn J."/>
            <person name="Lind A.E."/>
            <person name="van Eijk R."/>
            <person name="Schleper C."/>
            <person name="Guy L."/>
            <person name="Ettema T.J."/>
        </authorList>
    </citation>
    <scope>NUCLEOTIDE SEQUENCE</scope>
</reference>
<evidence type="ECO:0008006" key="2">
    <source>
        <dbReference type="Google" id="ProtNLM"/>
    </source>
</evidence>
<dbReference type="InterPro" id="IPR011059">
    <property type="entry name" value="Metal-dep_hydrolase_composite"/>
</dbReference>
<dbReference type="Gene3D" id="2.30.40.10">
    <property type="entry name" value="Urease, subunit C, domain 1"/>
    <property type="match status" value="1"/>
</dbReference>
<protein>
    <recommendedName>
        <fullName evidence="2">Amidohydrolase 3 domain-containing protein</fullName>
    </recommendedName>
</protein>
<dbReference type="AlphaFoldDB" id="A0A0F8XZ06"/>
<evidence type="ECO:0000313" key="1">
    <source>
        <dbReference type="EMBL" id="KKK66520.1"/>
    </source>
</evidence>
<dbReference type="EMBL" id="LAZR01060040">
    <property type="protein sequence ID" value="KKK66520.1"/>
    <property type="molecule type" value="Genomic_DNA"/>
</dbReference>
<gene>
    <name evidence="1" type="ORF">LCGC14_2963270</name>
</gene>
<comment type="caution">
    <text evidence="1">The sequence shown here is derived from an EMBL/GenBank/DDBJ whole genome shotgun (WGS) entry which is preliminary data.</text>
</comment>
<dbReference type="PANTHER" id="PTHR22642">
    <property type="entry name" value="IMIDAZOLONEPROPIONASE"/>
    <property type="match status" value="1"/>
</dbReference>
<dbReference type="PANTHER" id="PTHR22642:SF2">
    <property type="entry name" value="PROTEIN LONG AFTER FAR-RED 3"/>
    <property type="match status" value="1"/>
</dbReference>
<proteinExistence type="predicted"/>
<dbReference type="GO" id="GO:0016810">
    <property type="term" value="F:hydrolase activity, acting on carbon-nitrogen (but not peptide) bonds"/>
    <property type="evidence" value="ECO:0007669"/>
    <property type="project" value="InterPro"/>
</dbReference>